<name>A0AAN7KHI9_TRANT</name>
<dbReference type="EMBL" id="JAXQNO010000024">
    <property type="protein sequence ID" value="KAK4762880.1"/>
    <property type="molecule type" value="Genomic_DNA"/>
</dbReference>
<evidence type="ECO:0000256" key="1">
    <source>
        <dbReference type="SAM" id="MobiDB-lite"/>
    </source>
</evidence>
<gene>
    <name evidence="2" type="ORF">SAY86_008648</name>
</gene>
<evidence type="ECO:0000313" key="2">
    <source>
        <dbReference type="EMBL" id="KAK4762880.1"/>
    </source>
</evidence>
<dbReference type="AlphaFoldDB" id="A0AAN7KHI9"/>
<sequence length="115" mass="12542">MLDIPPSATAPTRIGTRENGEPAFSQNKEVKLNKRITTSLESCPPTVRRNASDWNYLNISDEGHGSLATGQAPPTPIDSSWESSGYEPRSFMIFNKEMGESTRGDLAVSHGGRYA</sequence>
<dbReference type="Proteomes" id="UP001346149">
    <property type="component" value="Unassembled WGS sequence"/>
</dbReference>
<comment type="caution">
    <text evidence="2">The sequence shown here is derived from an EMBL/GenBank/DDBJ whole genome shotgun (WGS) entry which is preliminary data.</text>
</comment>
<organism evidence="2 3">
    <name type="scientific">Trapa natans</name>
    <name type="common">Water chestnut</name>
    <dbReference type="NCBI Taxonomy" id="22666"/>
    <lineage>
        <taxon>Eukaryota</taxon>
        <taxon>Viridiplantae</taxon>
        <taxon>Streptophyta</taxon>
        <taxon>Embryophyta</taxon>
        <taxon>Tracheophyta</taxon>
        <taxon>Spermatophyta</taxon>
        <taxon>Magnoliopsida</taxon>
        <taxon>eudicotyledons</taxon>
        <taxon>Gunneridae</taxon>
        <taxon>Pentapetalae</taxon>
        <taxon>rosids</taxon>
        <taxon>malvids</taxon>
        <taxon>Myrtales</taxon>
        <taxon>Lythraceae</taxon>
        <taxon>Trapa</taxon>
    </lineage>
</organism>
<accession>A0AAN7KHI9</accession>
<protein>
    <submittedName>
        <fullName evidence="2">Uncharacterized protein</fullName>
    </submittedName>
</protein>
<feature type="region of interest" description="Disordered" evidence="1">
    <location>
        <begin position="1"/>
        <end position="30"/>
    </location>
</feature>
<evidence type="ECO:0000313" key="3">
    <source>
        <dbReference type="Proteomes" id="UP001346149"/>
    </source>
</evidence>
<proteinExistence type="predicted"/>
<feature type="region of interest" description="Disordered" evidence="1">
    <location>
        <begin position="61"/>
        <end position="83"/>
    </location>
</feature>
<keyword evidence="3" id="KW-1185">Reference proteome</keyword>
<reference evidence="2 3" key="1">
    <citation type="journal article" date="2023" name="Hortic Res">
        <title>Pangenome of water caltrop reveals structural variations and asymmetric subgenome divergence after allopolyploidization.</title>
        <authorList>
            <person name="Zhang X."/>
            <person name="Chen Y."/>
            <person name="Wang L."/>
            <person name="Yuan Y."/>
            <person name="Fang M."/>
            <person name="Shi L."/>
            <person name="Lu R."/>
            <person name="Comes H.P."/>
            <person name="Ma Y."/>
            <person name="Chen Y."/>
            <person name="Huang G."/>
            <person name="Zhou Y."/>
            <person name="Zheng Z."/>
            <person name="Qiu Y."/>
        </authorList>
    </citation>
    <scope>NUCLEOTIDE SEQUENCE [LARGE SCALE GENOMIC DNA]</scope>
    <source>
        <strain evidence="2">F231</strain>
    </source>
</reference>